<sequence length="848" mass="89992">MTDSNKGWHSEWFYVSNPPPSLPRFSGHFLQKVDEWERATGKDEKKAWIRPMLAELGQLKKAGLTGVKVLWTFFERRVQPLKARAHPLYRYTGNGNPTRSSRDVLAPVEVRARVWAAIKRAKDVEDDVAELDRHEAGLAPEPAARREGLDPPVLLRARLCYPPLPEHGGLRATNQAENEHQRALSLQKKKLTAEKAKRHMLRQQGLLLEDPPRRAAPIAAAGISGSTTTAAAGSAVAAEEGVAAGRVEVAVSKAMPRSMTGPQVEEISPSVAATGEAAVLDLTGEASKDEEGLAAMLEAETDEEEVDTDPGRSDAPLDEAVPESGVRSAPSEEAPTSATTAPAVAPAATGTEASEALAWATAAVGPPALPSSGAETQGETGVAAEVPGRSVPPAASLSKQLAAEVIESGSAPPGELLVPASPGRADAPATGGALVPVRWGAPASERGKEPAPQGALPEAASGSSLDHGIGVVASGSSDELIWRDSQTERTLLRLEIRWEAEERAEMEGLVEQVSAAFTALVERSRRSSERNADKLAFLRDIVRPYVRQAESMREHHQSAERRMVEAEADIESLRRGLAGAQDKMSSLRAVVRRLGEVEAELTQAQETRESALARRDELCRELIAANNQRVVALRERDDAVSRATAVEVEAAAARSEHDEARQEAAGLHWDLGQEHNKDRARELREDLELARVDSMECVAALQEELGRTRADFAAQEAELGELSRAAAAVALFTFGAASASGSSVVSRLAGVPGVVRRSITKGIRLGGYLALMSAGGLYENLNLEAISRGVPSVRTAEEMAALGRAARASANAIVSRVPTDAVLEAARNSEPHPEDGGEGQGADGGDAP</sequence>
<evidence type="ECO:0000313" key="3">
    <source>
        <dbReference type="EMBL" id="OEL13361.1"/>
    </source>
</evidence>
<feature type="region of interest" description="Disordered" evidence="2">
    <location>
        <begin position="410"/>
        <end position="464"/>
    </location>
</feature>
<name>A0A1E5UKH3_9POAL</name>
<protein>
    <submittedName>
        <fullName evidence="3">Uncharacterized protein</fullName>
    </submittedName>
</protein>
<dbReference type="PANTHER" id="PTHR33026:SF7">
    <property type="entry name" value="OS03G0100275 PROTEIN"/>
    <property type="match status" value="1"/>
</dbReference>
<accession>A0A1E5UKH3</accession>
<dbReference type="AlphaFoldDB" id="A0A1E5UKH3"/>
<comment type="caution">
    <text evidence="3">The sequence shown here is derived from an EMBL/GenBank/DDBJ whole genome shotgun (WGS) entry which is preliminary data.</text>
</comment>
<evidence type="ECO:0000313" key="4">
    <source>
        <dbReference type="Proteomes" id="UP000095767"/>
    </source>
</evidence>
<dbReference type="Proteomes" id="UP000095767">
    <property type="component" value="Unassembled WGS sequence"/>
</dbReference>
<evidence type="ECO:0000256" key="2">
    <source>
        <dbReference type="SAM" id="MobiDB-lite"/>
    </source>
</evidence>
<feature type="compositionally biased region" description="Acidic residues" evidence="2">
    <location>
        <begin position="299"/>
        <end position="308"/>
    </location>
</feature>
<dbReference type="EMBL" id="LWDX02073659">
    <property type="protein sequence ID" value="OEL13361.1"/>
    <property type="molecule type" value="Genomic_DNA"/>
</dbReference>
<feature type="region of interest" description="Disordered" evidence="2">
    <location>
        <begin position="368"/>
        <end position="395"/>
    </location>
</feature>
<feature type="coiled-coil region" evidence="1">
    <location>
        <begin position="549"/>
        <end position="663"/>
    </location>
</feature>
<feature type="region of interest" description="Disordered" evidence="2">
    <location>
        <begin position="299"/>
        <end position="352"/>
    </location>
</feature>
<feature type="region of interest" description="Disordered" evidence="2">
    <location>
        <begin position="821"/>
        <end position="848"/>
    </location>
</feature>
<dbReference type="PANTHER" id="PTHR33026">
    <property type="entry name" value="OS06G0360600 PROTEIN"/>
    <property type="match status" value="1"/>
</dbReference>
<dbReference type="OrthoDB" id="10545550at2759"/>
<gene>
    <name evidence="3" type="ORF">BAE44_0025620</name>
</gene>
<organism evidence="3 4">
    <name type="scientific">Dichanthelium oligosanthes</name>
    <dbReference type="NCBI Taxonomy" id="888268"/>
    <lineage>
        <taxon>Eukaryota</taxon>
        <taxon>Viridiplantae</taxon>
        <taxon>Streptophyta</taxon>
        <taxon>Embryophyta</taxon>
        <taxon>Tracheophyta</taxon>
        <taxon>Spermatophyta</taxon>
        <taxon>Magnoliopsida</taxon>
        <taxon>Liliopsida</taxon>
        <taxon>Poales</taxon>
        <taxon>Poaceae</taxon>
        <taxon>PACMAD clade</taxon>
        <taxon>Panicoideae</taxon>
        <taxon>Panicodae</taxon>
        <taxon>Paniceae</taxon>
        <taxon>Dichantheliinae</taxon>
        <taxon>Dichanthelium</taxon>
    </lineage>
</organism>
<keyword evidence="1" id="KW-0175">Coiled coil</keyword>
<proteinExistence type="predicted"/>
<keyword evidence="4" id="KW-1185">Reference proteome</keyword>
<feature type="compositionally biased region" description="Low complexity" evidence="2">
    <location>
        <begin position="328"/>
        <end position="352"/>
    </location>
</feature>
<reference evidence="3 4" key="1">
    <citation type="submission" date="2016-09" db="EMBL/GenBank/DDBJ databases">
        <title>The draft genome of Dichanthelium oligosanthes: A C3 panicoid grass species.</title>
        <authorList>
            <person name="Studer A.J."/>
            <person name="Schnable J.C."/>
            <person name="Brutnell T.P."/>
        </authorList>
    </citation>
    <scope>NUCLEOTIDE SEQUENCE [LARGE SCALE GENOMIC DNA]</scope>
    <source>
        <strain evidence="4">cv. Kellogg 1175</strain>
        <tissue evidence="3">Leaf</tissue>
    </source>
</reference>
<dbReference type="STRING" id="888268.A0A1E5UKH3"/>
<evidence type="ECO:0000256" key="1">
    <source>
        <dbReference type="SAM" id="Coils"/>
    </source>
</evidence>
<feature type="compositionally biased region" description="Gly residues" evidence="2">
    <location>
        <begin position="838"/>
        <end position="848"/>
    </location>
</feature>